<name>A0A1Z4LRB3_9CYAN</name>
<accession>A0A1Z4LRB3</accession>
<dbReference type="Proteomes" id="UP000218418">
    <property type="component" value="Chromosome"/>
</dbReference>
<proteinExistence type="predicted"/>
<reference evidence="1 2" key="1">
    <citation type="submission" date="2017-06" db="EMBL/GenBank/DDBJ databases">
        <title>Genome sequencing of cyanobaciteial culture collection at National Institute for Environmental Studies (NIES).</title>
        <authorList>
            <person name="Hirose Y."/>
            <person name="Shimura Y."/>
            <person name="Fujisawa T."/>
            <person name="Nakamura Y."/>
            <person name="Kawachi M."/>
        </authorList>
    </citation>
    <scope>NUCLEOTIDE SEQUENCE [LARGE SCALE GENOMIC DNA]</scope>
    <source>
        <strain evidence="1 2">NIES-267</strain>
    </source>
</reference>
<keyword evidence="2" id="KW-1185">Reference proteome</keyword>
<sequence>MNIKLAKIINFLAKLANIIADNELSGFSTFKMPEADIKIEDLQKAVIHLKDAVDVMKPLEDYPVRVEIHHFTTAFLFLESARDALLRASIPSAARAMNKVIKNINAACKTKSAMYQKILIAEVIDSLNRVLHSVEKSIANVVTPIVTPMSYEELLAKLATYSSGTIY</sequence>
<dbReference type="OrthoDB" id="9829511at2"/>
<dbReference type="EMBL" id="AP018227">
    <property type="protein sequence ID" value="BAY83792.1"/>
    <property type="molecule type" value="Genomic_DNA"/>
</dbReference>
<gene>
    <name evidence="1" type="ORF">NIES267_32860</name>
</gene>
<evidence type="ECO:0000313" key="2">
    <source>
        <dbReference type="Proteomes" id="UP000218418"/>
    </source>
</evidence>
<organism evidence="1 2">
    <name type="scientific">Calothrix parasitica NIES-267</name>
    <dbReference type="NCBI Taxonomy" id="1973488"/>
    <lineage>
        <taxon>Bacteria</taxon>
        <taxon>Bacillati</taxon>
        <taxon>Cyanobacteriota</taxon>
        <taxon>Cyanophyceae</taxon>
        <taxon>Nostocales</taxon>
        <taxon>Calotrichaceae</taxon>
        <taxon>Calothrix</taxon>
    </lineage>
</organism>
<dbReference type="AlphaFoldDB" id="A0A1Z4LRB3"/>
<protein>
    <submittedName>
        <fullName evidence="1">Uncharacterized protein</fullName>
    </submittedName>
</protein>
<evidence type="ECO:0000313" key="1">
    <source>
        <dbReference type="EMBL" id="BAY83792.1"/>
    </source>
</evidence>